<dbReference type="Pfam" id="PF18962">
    <property type="entry name" value="Por_Secre_tail"/>
    <property type="match status" value="1"/>
</dbReference>
<dbReference type="SUPFAM" id="SSF49265">
    <property type="entry name" value="Fibronectin type III"/>
    <property type="match status" value="1"/>
</dbReference>
<dbReference type="OrthoDB" id="5485925at2"/>
<dbReference type="NCBIfam" id="TIGR04183">
    <property type="entry name" value="Por_Secre_tail"/>
    <property type="match status" value="1"/>
</dbReference>
<dbReference type="InterPro" id="IPR044925">
    <property type="entry name" value="His-Me_finger_sf"/>
</dbReference>
<keyword evidence="4" id="KW-0378">Hydrolase</keyword>
<comment type="caution">
    <text evidence="7">The sequence shown here is derived from an EMBL/GenBank/DDBJ whole genome shotgun (WGS) entry which is preliminary data.</text>
</comment>
<reference evidence="7 8" key="1">
    <citation type="submission" date="2019-08" db="EMBL/GenBank/DDBJ databases">
        <title>Genomes of Antarctic Bizionia species.</title>
        <authorList>
            <person name="Bowman J.P."/>
        </authorList>
    </citation>
    <scope>NUCLEOTIDE SEQUENCE [LARGE SCALE GENOMIC DNA]</scope>
    <source>
        <strain evidence="7 8">APA-1</strain>
    </source>
</reference>
<dbReference type="RefSeq" id="WP_066252229.1">
    <property type="nucleotide sequence ID" value="NZ_VSKL01000007.1"/>
</dbReference>
<dbReference type="AlphaFoldDB" id="A0A5D0QRJ5"/>
<dbReference type="PROSITE" id="PS50853">
    <property type="entry name" value="FN3"/>
    <property type="match status" value="1"/>
</dbReference>
<sequence length="595" mass="65132">MKKFYTLLVLLISTVAFAQIPANYYSTATGTGYTLKTQLKTIITNGHSPKTYDQLFNLATGYRASDVDDFYENDGSVIDMYSENPISTDPYNYSYYANPSDKCGQYNSEMDCYNGEHLMPQSVYGSAMPMVGDIHQVIPTDGYVNNGRGSLAFGETNSASNTYMNGSKRGTSSVSGYTGTVFEPIDEFKGDIARCLLYFAVRYENQVASWNHAMLNNTSDQVYEDWFIALLLDWHNNDAVNQREINRNNASYIHQGNRNPFIDNPGYANLIWNPTPDTEAPSIPTTLIASNPTDNTINLNWTASTDNVAVTSYDIYVEGVNSFSTSGTNFTVPGLTADTNYCFTIKAKDAAGNESGFSNQACETTTDNGVGVNCMAETFESIPANVGNYDTRNWTGDNGGDWTATDARTDQSITSRAITIRNGSLTAPTATGGIGSFTISTKRVFGGSGGTFNLKVNNTIVGTIAYGDQDAVQTITIPNINVEGSVSIVIDGNSSTTNRVAFDDLSWTCYTNLSTDDFAVSNINIYPNPVKNSLNINLNNPKQTQIDIYNVLGKKVISKVIYKSDIINTEQLSSGMYIIRIKQNETTISKKLIKK</sequence>
<dbReference type="Pfam" id="PF00041">
    <property type="entry name" value="fn3"/>
    <property type="match status" value="1"/>
</dbReference>
<dbReference type="SUPFAM" id="SSF54060">
    <property type="entry name" value="His-Me finger endonucleases"/>
    <property type="match status" value="1"/>
</dbReference>
<dbReference type="InterPro" id="IPR026444">
    <property type="entry name" value="Secre_tail"/>
</dbReference>
<keyword evidence="3 5" id="KW-0732">Signal</keyword>
<evidence type="ECO:0000259" key="6">
    <source>
        <dbReference type="PROSITE" id="PS50853"/>
    </source>
</evidence>
<dbReference type="GO" id="GO:0004518">
    <property type="term" value="F:nuclease activity"/>
    <property type="evidence" value="ECO:0007669"/>
    <property type="project" value="UniProtKB-KW"/>
</dbReference>
<dbReference type="CDD" id="cd00063">
    <property type="entry name" value="FN3"/>
    <property type="match status" value="1"/>
</dbReference>
<dbReference type="GO" id="GO:0016787">
    <property type="term" value="F:hydrolase activity"/>
    <property type="evidence" value="ECO:0007669"/>
    <property type="project" value="UniProtKB-KW"/>
</dbReference>
<keyword evidence="8" id="KW-1185">Reference proteome</keyword>
<gene>
    <name evidence="7" type="ORF">ES675_14885</name>
</gene>
<dbReference type="InterPro" id="IPR036116">
    <property type="entry name" value="FN3_sf"/>
</dbReference>
<dbReference type="SMART" id="SM00060">
    <property type="entry name" value="FN3"/>
    <property type="match status" value="1"/>
</dbReference>
<feature type="signal peptide" evidence="5">
    <location>
        <begin position="1"/>
        <end position="18"/>
    </location>
</feature>
<evidence type="ECO:0000256" key="1">
    <source>
        <dbReference type="ARBA" id="ARBA00006429"/>
    </source>
</evidence>
<dbReference type="InterPro" id="IPR003961">
    <property type="entry name" value="FN3_dom"/>
</dbReference>
<feature type="domain" description="Fibronectin type-III" evidence="6">
    <location>
        <begin position="280"/>
        <end position="369"/>
    </location>
</feature>
<dbReference type="Pfam" id="PF04231">
    <property type="entry name" value="Endonuclease_1"/>
    <property type="match status" value="1"/>
</dbReference>
<feature type="chain" id="PRO_5023100109" evidence="5">
    <location>
        <begin position="19"/>
        <end position="595"/>
    </location>
</feature>
<accession>A0A5D0QRJ5</accession>
<evidence type="ECO:0000313" key="8">
    <source>
        <dbReference type="Proteomes" id="UP000324358"/>
    </source>
</evidence>
<name>A0A5D0QRJ5_9FLAO</name>
<protein>
    <submittedName>
        <fullName evidence="7">T9SS type A sorting domain-containing protein</fullName>
    </submittedName>
</protein>
<evidence type="ECO:0000313" key="7">
    <source>
        <dbReference type="EMBL" id="TYB70794.1"/>
    </source>
</evidence>
<comment type="similarity">
    <text evidence="1">Belongs to the EndA/NucM nuclease family.</text>
</comment>
<evidence type="ECO:0000256" key="5">
    <source>
        <dbReference type="SAM" id="SignalP"/>
    </source>
</evidence>
<dbReference type="PANTHER" id="PTHR33607:SF2">
    <property type="entry name" value="ENDONUCLEASE-1"/>
    <property type="match status" value="1"/>
</dbReference>
<evidence type="ECO:0000256" key="3">
    <source>
        <dbReference type="ARBA" id="ARBA00022729"/>
    </source>
</evidence>
<dbReference type="InterPro" id="IPR013783">
    <property type="entry name" value="Ig-like_fold"/>
</dbReference>
<proteinExistence type="inferred from homology"/>
<dbReference type="EMBL" id="VSKL01000007">
    <property type="protein sequence ID" value="TYB70794.1"/>
    <property type="molecule type" value="Genomic_DNA"/>
</dbReference>
<dbReference type="Proteomes" id="UP000324358">
    <property type="component" value="Unassembled WGS sequence"/>
</dbReference>
<dbReference type="PANTHER" id="PTHR33607">
    <property type="entry name" value="ENDONUCLEASE-1"/>
    <property type="match status" value="1"/>
</dbReference>
<evidence type="ECO:0000256" key="4">
    <source>
        <dbReference type="ARBA" id="ARBA00022801"/>
    </source>
</evidence>
<organism evidence="7 8">
    <name type="scientific">Bizionia algoritergicola</name>
    <dbReference type="NCBI Taxonomy" id="291187"/>
    <lineage>
        <taxon>Bacteria</taxon>
        <taxon>Pseudomonadati</taxon>
        <taxon>Bacteroidota</taxon>
        <taxon>Flavobacteriia</taxon>
        <taxon>Flavobacteriales</taxon>
        <taxon>Flavobacteriaceae</taxon>
        <taxon>Bizionia</taxon>
    </lineage>
</organism>
<dbReference type="InterPro" id="IPR007346">
    <property type="entry name" value="Endonuclease-I"/>
</dbReference>
<evidence type="ECO:0000256" key="2">
    <source>
        <dbReference type="ARBA" id="ARBA00022722"/>
    </source>
</evidence>
<keyword evidence="2" id="KW-0540">Nuclease</keyword>
<dbReference type="Gene3D" id="2.60.40.10">
    <property type="entry name" value="Immunoglobulins"/>
    <property type="match status" value="1"/>
</dbReference>